<evidence type="ECO:0000259" key="2">
    <source>
        <dbReference type="Pfam" id="PF00249"/>
    </source>
</evidence>
<dbReference type="SUPFAM" id="SSF46689">
    <property type="entry name" value="Homeodomain-like"/>
    <property type="match status" value="1"/>
</dbReference>
<proteinExistence type="predicted"/>
<feature type="region of interest" description="Disordered" evidence="1">
    <location>
        <begin position="412"/>
        <end position="435"/>
    </location>
</feature>
<comment type="caution">
    <text evidence="3">The sequence shown here is derived from an EMBL/GenBank/DDBJ whole genome shotgun (WGS) entry which is preliminary data.</text>
</comment>
<dbReference type="Pfam" id="PF00249">
    <property type="entry name" value="Myb_DNA-binding"/>
    <property type="match status" value="1"/>
</dbReference>
<dbReference type="InterPro" id="IPR001005">
    <property type="entry name" value="SANT/Myb"/>
</dbReference>
<organism evidence="3 4">
    <name type="scientific">Porites lobata</name>
    <dbReference type="NCBI Taxonomy" id="104759"/>
    <lineage>
        <taxon>Eukaryota</taxon>
        <taxon>Metazoa</taxon>
        <taxon>Cnidaria</taxon>
        <taxon>Anthozoa</taxon>
        <taxon>Hexacorallia</taxon>
        <taxon>Scleractinia</taxon>
        <taxon>Fungiina</taxon>
        <taxon>Poritidae</taxon>
        <taxon>Porites</taxon>
    </lineage>
</organism>
<dbReference type="PANTHER" id="PTHR46089">
    <property type="entry name" value="ALSIN HOMOLOG"/>
    <property type="match status" value="1"/>
</dbReference>
<dbReference type="InterPro" id="IPR051984">
    <property type="entry name" value="Alsin"/>
</dbReference>
<dbReference type="InterPro" id="IPR009057">
    <property type="entry name" value="Homeodomain-like_sf"/>
</dbReference>
<evidence type="ECO:0000313" key="4">
    <source>
        <dbReference type="Proteomes" id="UP001159405"/>
    </source>
</evidence>
<evidence type="ECO:0000256" key="1">
    <source>
        <dbReference type="SAM" id="MobiDB-lite"/>
    </source>
</evidence>
<name>A0ABN8PPI3_9CNID</name>
<dbReference type="EMBL" id="CALNXK010000078">
    <property type="protein sequence ID" value="CAH3146102.1"/>
    <property type="molecule type" value="Genomic_DNA"/>
</dbReference>
<dbReference type="PANTHER" id="PTHR46089:SF4">
    <property type="entry name" value="VPS9 DOMAIN-CONTAINING PROTEIN"/>
    <property type="match status" value="1"/>
</dbReference>
<accession>A0ABN8PPI3</accession>
<sequence length="588" mass="66848">MLKMNKRGKDVDWSKLANASSKPKRLHLEEDDCDGLFLCPVQICNHDGFTTQRGCRKHVKSKHSWYYYFDEKPDSAQIDTFNVDETDKCEASDQKITPRKSRAIASFDSTNKIAKNFFSWLTGSGGGCKSDRQAQQIVRKCLKFLKFCCEDEEELTFDIVDFSLCSPNLLFKFVDTMQVDWNLGHAGRIGYLDAIAELVDYRKVNGASESVLRGLASTEIYLKKVRKTVSKMMRLQWTSELDIDVLEAKGHWATLEELLEVVSRYLPRYESVLKSCKEKPGAVLPIDLSFATKFVAVYLFIKVKGSRPMTYQYLTVEMVNKAKTNGGFVDQKMFKTAGKYGFDSLYLTETSMQVLDGYINHIRPLLRPTCDFVLVTRNGGQHQKLGGLMSKLVFDATGKYVHPTRYRQIVETASSRQVSRSAQSTISEDQKHSSVVARVHYQKQRSREVASKAHEYLERLHGDKGSELEIDVRSRLSGDSASSEDRNGSKTDTSSNDEGETIVETPPERLSGVPRLKRENAFIVSRFPARKKSLMFTPEEDNYLKAGIERYGYGQWKAILRDGEFRFQKGRTANSLLSRAARRFGSLS</sequence>
<feature type="compositionally biased region" description="Low complexity" evidence="1">
    <location>
        <begin position="412"/>
        <end position="425"/>
    </location>
</feature>
<feature type="region of interest" description="Disordered" evidence="1">
    <location>
        <begin position="468"/>
        <end position="507"/>
    </location>
</feature>
<keyword evidence="4" id="KW-1185">Reference proteome</keyword>
<dbReference type="Gene3D" id="1.10.10.60">
    <property type="entry name" value="Homeodomain-like"/>
    <property type="match status" value="1"/>
</dbReference>
<reference evidence="3 4" key="1">
    <citation type="submission" date="2022-05" db="EMBL/GenBank/DDBJ databases">
        <authorList>
            <consortium name="Genoscope - CEA"/>
            <person name="William W."/>
        </authorList>
    </citation>
    <scope>NUCLEOTIDE SEQUENCE [LARGE SCALE GENOMIC DNA]</scope>
</reference>
<dbReference type="Proteomes" id="UP001159405">
    <property type="component" value="Unassembled WGS sequence"/>
</dbReference>
<dbReference type="CDD" id="cd11660">
    <property type="entry name" value="SANT_TRF"/>
    <property type="match status" value="1"/>
</dbReference>
<evidence type="ECO:0000313" key="3">
    <source>
        <dbReference type="EMBL" id="CAH3146102.1"/>
    </source>
</evidence>
<protein>
    <recommendedName>
        <fullName evidence="2">Myb-like domain-containing protein</fullName>
    </recommendedName>
</protein>
<feature type="domain" description="Myb-like" evidence="2">
    <location>
        <begin position="536"/>
        <end position="579"/>
    </location>
</feature>
<gene>
    <name evidence="3" type="ORF">PLOB_00044905</name>
</gene>